<evidence type="ECO:0000256" key="2">
    <source>
        <dbReference type="SAM" id="MobiDB-lite"/>
    </source>
</evidence>
<gene>
    <name evidence="3" type="ORF">A45J_0972</name>
</gene>
<feature type="region of interest" description="Disordered" evidence="2">
    <location>
        <begin position="41"/>
        <end position="67"/>
    </location>
</feature>
<sequence length="177" mass="20737">MILKTLCISLTICIVTLFSTTINAQLDAPYFSNEDIEKYKSHSDNKMSETKARTAGSPESRRLSGMRIETKEKAEKTRGHKEKEYWCKRATFYKNKIERAESEIAAAEGKLTELKEAALRETGKKRRIIEADIKKIEKKLKEIKRKRKENEKDLNRLEDEAHRKNIPSGWLRCQFDW</sequence>
<dbReference type="EMBL" id="BLAB01000001">
    <property type="protein sequence ID" value="GER93236.1"/>
    <property type="molecule type" value="Genomic_DNA"/>
</dbReference>
<name>A0A5J4L6Q7_9ZZZZ</name>
<feature type="coiled-coil region" evidence="1">
    <location>
        <begin position="90"/>
        <end position="160"/>
    </location>
</feature>
<accession>A0A5J4L6Q7</accession>
<feature type="compositionally biased region" description="Basic and acidic residues" evidence="2">
    <location>
        <begin position="41"/>
        <end position="52"/>
    </location>
</feature>
<evidence type="ECO:0000256" key="1">
    <source>
        <dbReference type="SAM" id="Coils"/>
    </source>
</evidence>
<proteinExistence type="predicted"/>
<organism evidence="3">
    <name type="scientific">hot springs metagenome</name>
    <dbReference type="NCBI Taxonomy" id="433727"/>
    <lineage>
        <taxon>unclassified sequences</taxon>
        <taxon>metagenomes</taxon>
        <taxon>ecological metagenomes</taxon>
    </lineage>
</organism>
<dbReference type="AlphaFoldDB" id="A0A5J4L6Q7"/>
<reference evidence="3" key="1">
    <citation type="submission" date="2019-10" db="EMBL/GenBank/DDBJ databases">
        <title>Metagenomic sequencing of thiosulfate-disproportionating enrichment culture.</title>
        <authorList>
            <person name="Umezawa K."/>
            <person name="Kojima H."/>
            <person name="Fukui M."/>
        </authorList>
    </citation>
    <scope>NUCLEOTIDE SEQUENCE</scope>
    <source>
        <strain evidence="3">45J</strain>
    </source>
</reference>
<protein>
    <submittedName>
        <fullName evidence="3">Uncharacterized protein</fullName>
    </submittedName>
</protein>
<evidence type="ECO:0000313" key="3">
    <source>
        <dbReference type="EMBL" id="GER93236.1"/>
    </source>
</evidence>
<comment type="caution">
    <text evidence="3">The sequence shown here is derived from an EMBL/GenBank/DDBJ whole genome shotgun (WGS) entry which is preliminary data.</text>
</comment>
<keyword evidence="1" id="KW-0175">Coiled coil</keyword>